<evidence type="ECO:0000313" key="3">
    <source>
        <dbReference type="Proteomes" id="UP000008495"/>
    </source>
</evidence>
<evidence type="ECO:0008006" key="4">
    <source>
        <dbReference type="Google" id="ProtNLM"/>
    </source>
</evidence>
<comment type="caution">
    <text evidence="2">The sequence shown here is derived from an EMBL/GenBank/DDBJ whole genome shotgun (WGS) entry which is preliminary data.</text>
</comment>
<accession>K6W9Z6</accession>
<keyword evidence="3" id="KW-1185">Reference proteome</keyword>
<organism evidence="2 3">
    <name type="scientific">Austwickia chelonae NBRC 105200</name>
    <dbReference type="NCBI Taxonomy" id="1184607"/>
    <lineage>
        <taxon>Bacteria</taxon>
        <taxon>Bacillati</taxon>
        <taxon>Actinomycetota</taxon>
        <taxon>Actinomycetes</taxon>
        <taxon>Micrococcales</taxon>
        <taxon>Dermatophilaceae</taxon>
        <taxon>Austwickia</taxon>
    </lineage>
</organism>
<feature type="transmembrane region" description="Helical" evidence="1">
    <location>
        <begin position="41"/>
        <end position="57"/>
    </location>
</feature>
<keyword evidence="1" id="KW-0472">Membrane</keyword>
<evidence type="ECO:0000313" key="2">
    <source>
        <dbReference type="EMBL" id="GAB78657.1"/>
    </source>
</evidence>
<feature type="transmembrane region" description="Helical" evidence="1">
    <location>
        <begin position="18"/>
        <end position="35"/>
    </location>
</feature>
<protein>
    <recommendedName>
        <fullName evidence="4">EccD-like transmembrane domain-containing protein</fullName>
    </recommendedName>
</protein>
<feature type="transmembrane region" description="Helical" evidence="1">
    <location>
        <begin position="146"/>
        <end position="164"/>
    </location>
</feature>
<name>K6W9Z6_9MICO</name>
<keyword evidence="1" id="KW-0812">Transmembrane</keyword>
<proteinExistence type="predicted"/>
<reference evidence="2 3" key="1">
    <citation type="submission" date="2012-08" db="EMBL/GenBank/DDBJ databases">
        <title>Whole genome shotgun sequence of Austwickia chelonae NBRC 105200.</title>
        <authorList>
            <person name="Yoshida I."/>
            <person name="Hosoyama A."/>
            <person name="Tsuchikane K."/>
            <person name="Katsumata H."/>
            <person name="Ando Y."/>
            <person name="Ohji S."/>
            <person name="Hamada M."/>
            <person name="Tamura T."/>
            <person name="Yamazoe A."/>
            <person name="Yamazaki S."/>
            <person name="Fujita N."/>
        </authorList>
    </citation>
    <scope>NUCLEOTIDE SEQUENCE [LARGE SCALE GENOMIC DNA]</scope>
    <source>
        <strain evidence="2 3">NBRC 105200</strain>
    </source>
</reference>
<sequence length="284" mass="28735">MPALDSASPASSYLGRPLLFHLGTVCFALPLLHLWHARGALPALLFGLPAVLALWAAPRLRPLPHRRDTDPPRSGRRPGLLDIPRRPVFLPARIALTSAGAALLVLAVRSGTPLPAVLGSVAALAGWFAITRVAPVAVTALTARRALLLSAVLGSVALLAALPLARGASGPATGSALAVGLLGIGLVSAVLDSVDQAARAEAPSTQGLPAGTTDLLVLGVTLACAVLSAHGMTTGQPTERLQELALALLGATVAAAWCAPPTVDLGSASRTESVRSDAVDDDTP</sequence>
<keyword evidence="1" id="KW-1133">Transmembrane helix</keyword>
<dbReference type="STRING" id="100225.SAMN05421595_2310"/>
<evidence type="ECO:0000256" key="1">
    <source>
        <dbReference type="SAM" id="Phobius"/>
    </source>
</evidence>
<dbReference type="RefSeq" id="WP_006503414.1">
    <property type="nucleotide sequence ID" value="NZ_BAGZ01000016.1"/>
</dbReference>
<feature type="transmembrane region" description="Helical" evidence="1">
    <location>
        <begin position="114"/>
        <end position="134"/>
    </location>
</feature>
<dbReference type="EMBL" id="BAGZ01000016">
    <property type="protein sequence ID" value="GAB78657.1"/>
    <property type="molecule type" value="Genomic_DNA"/>
</dbReference>
<dbReference type="Proteomes" id="UP000008495">
    <property type="component" value="Unassembled WGS sequence"/>
</dbReference>
<dbReference type="AlphaFoldDB" id="K6W9Z6"/>
<feature type="transmembrane region" description="Helical" evidence="1">
    <location>
        <begin position="176"/>
        <end position="194"/>
    </location>
</feature>
<gene>
    <name evidence="2" type="ORF">AUCHE_16_00750</name>
</gene>
<feature type="transmembrane region" description="Helical" evidence="1">
    <location>
        <begin position="88"/>
        <end position="108"/>
    </location>
</feature>